<sequence>MELSSHDLGASTRLVVLDYARYNSTHTSVRRFEAPITFGEELSHSFSSQELGVLASSQIFKTFYHEIFF</sequence>
<reference evidence="1 2" key="1">
    <citation type="journal article" date="2021" name="BMC Genomics">
        <title>Datura genome reveals duplications of psychoactive alkaloid biosynthetic genes and high mutation rate following tissue culture.</title>
        <authorList>
            <person name="Rajewski A."/>
            <person name="Carter-House D."/>
            <person name="Stajich J."/>
            <person name="Litt A."/>
        </authorList>
    </citation>
    <scope>NUCLEOTIDE SEQUENCE [LARGE SCALE GENOMIC DNA]</scope>
    <source>
        <strain evidence="1">AR-01</strain>
    </source>
</reference>
<keyword evidence="2" id="KW-1185">Reference proteome</keyword>
<comment type="caution">
    <text evidence="1">The sequence shown here is derived from an EMBL/GenBank/DDBJ whole genome shotgun (WGS) entry which is preliminary data.</text>
</comment>
<proteinExistence type="predicted"/>
<organism evidence="1 2">
    <name type="scientific">Datura stramonium</name>
    <name type="common">Jimsonweed</name>
    <name type="synonym">Common thornapple</name>
    <dbReference type="NCBI Taxonomy" id="4076"/>
    <lineage>
        <taxon>Eukaryota</taxon>
        <taxon>Viridiplantae</taxon>
        <taxon>Streptophyta</taxon>
        <taxon>Embryophyta</taxon>
        <taxon>Tracheophyta</taxon>
        <taxon>Spermatophyta</taxon>
        <taxon>Magnoliopsida</taxon>
        <taxon>eudicotyledons</taxon>
        <taxon>Gunneridae</taxon>
        <taxon>Pentapetalae</taxon>
        <taxon>asterids</taxon>
        <taxon>lamiids</taxon>
        <taxon>Solanales</taxon>
        <taxon>Solanaceae</taxon>
        <taxon>Solanoideae</taxon>
        <taxon>Datureae</taxon>
        <taxon>Datura</taxon>
    </lineage>
</organism>
<accession>A0ABS8S031</accession>
<gene>
    <name evidence="1" type="ORF">HAX54_010097</name>
</gene>
<evidence type="ECO:0000313" key="2">
    <source>
        <dbReference type="Proteomes" id="UP000823775"/>
    </source>
</evidence>
<dbReference type="Proteomes" id="UP000823775">
    <property type="component" value="Unassembled WGS sequence"/>
</dbReference>
<dbReference type="EMBL" id="JACEIK010000155">
    <property type="protein sequence ID" value="MCD7451209.1"/>
    <property type="molecule type" value="Genomic_DNA"/>
</dbReference>
<protein>
    <submittedName>
        <fullName evidence="1">Uncharacterized protein</fullName>
    </submittedName>
</protein>
<name>A0ABS8S031_DATST</name>
<feature type="non-terminal residue" evidence="1">
    <location>
        <position position="69"/>
    </location>
</feature>
<evidence type="ECO:0000313" key="1">
    <source>
        <dbReference type="EMBL" id="MCD7451209.1"/>
    </source>
</evidence>